<dbReference type="InterPro" id="IPR026444">
    <property type="entry name" value="Secre_tail"/>
</dbReference>
<dbReference type="AlphaFoldDB" id="A0A660SDZ6"/>
<dbReference type="InterPro" id="IPR013783">
    <property type="entry name" value="Ig-like_fold"/>
</dbReference>
<dbReference type="Gene3D" id="3.40.50.1460">
    <property type="match status" value="1"/>
</dbReference>
<dbReference type="Gene3D" id="2.60.120.200">
    <property type="match status" value="1"/>
</dbReference>
<dbReference type="GO" id="GO:0006508">
    <property type="term" value="P:proteolysis"/>
    <property type="evidence" value="ECO:0007669"/>
    <property type="project" value="InterPro"/>
</dbReference>
<reference evidence="3 4" key="1">
    <citation type="submission" date="2018-06" db="EMBL/GenBank/DDBJ databases">
        <title>Extensive metabolic versatility and redundancy in microbially diverse, dynamic hydrothermal sediments.</title>
        <authorList>
            <person name="Dombrowski N."/>
            <person name="Teske A."/>
            <person name="Baker B.J."/>
        </authorList>
    </citation>
    <scope>NUCLEOTIDE SEQUENCE [LARGE SCALE GENOMIC DNA]</scope>
    <source>
        <strain evidence="3">B36_G15</strain>
    </source>
</reference>
<dbReference type="SUPFAM" id="SSF52129">
    <property type="entry name" value="Caspase-like"/>
    <property type="match status" value="1"/>
</dbReference>
<evidence type="ECO:0000313" key="3">
    <source>
        <dbReference type="EMBL" id="RKX69028.1"/>
    </source>
</evidence>
<evidence type="ECO:0000259" key="2">
    <source>
        <dbReference type="Pfam" id="PF18962"/>
    </source>
</evidence>
<dbReference type="Pfam" id="PF01364">
    <property type="entry name" value="Peptidase_C25"/>
    <property type="match status" value="1"/>
</dbReference>
<evidence type="ECO:0000259" key="1">
    <source>
        <dbReference type="Pfam" id="PF01364"/>
    </source>
</evidence>
<sequence length="1094" mass="123645">MVLLLILSFLMPVRVNFSPSDLRVVPTGSYHRLELPGCYPSWEVGRPEIMVKGVLVEIPEENQVVNYQITELHFTPVEGSYRIRPVPRPQILSLPPRPEPEPDPKIYLSDNPYPEEPIRIQGIHNFMGRQYLELLIYPVRYFPRSGRIELIDRLVISLTLRPKRVNGRVDAVDYLIITNSTMSSEFQRLADWKRSLGFKTWIRDVDWITTNYPGRDRPERIRNYLKTLIDSGIDYLLLGGDTDILPCRFAYAMTCSAFYHPREDSLPCDLYFADLDGTWDRDNDGIFGEVEDSVDLYPDLLVGRAPVNTAAEARAFVDKTITYEKNPSSGYLTSALFAAEYLWPGTDSGLSKDKIGNESFPSYYNLTKLYERLGNESPQAVINGIERGQGLLNHNGHGWIDIMSCATGYLRNYHMDNLNNPNKYGCFYSIGCWTTAFDFDCIAEHFVLNPNGGGIAFVGNSSYGWGSPGNPTFGYSDRFDQRFFHELFCEGHPRLGEALAYDKIHFIPYSREKNVYRWHQYQLNLLGDPSLMIHTKEPVALQVNLPDSLPISSQGIIVTVTKNNLPIPEAWISLRKGGEWFSRFVTDSEGKAILSYQFQTTGSCSLTISAHNYLPSEPVIPVFSSPFPNLIRYFYDDRMGNQDSIPNPNEDIYLTITLKNEGTQPTQDLGLTLRIDDNNFTITDSLESTGPLNPGQERILTDAFQFQIGSVTNGHTGYFELEIRSGSRVYFHKFPIQVGNADFEIVSHRFLNPPPMPGDSDDIRIEIENRGLGFGHQSYAKFSTTDPNLSLYLDSIGLGEVRPEEKVFCNLPVAIKSTAPLGHIGTIVTNFYAQGYQGVDTISFVVGPTGFQDDLESGSGKWHSGGSNNLWHLTEYRAHSPTHSFYCGNESNHKYGNNMDCYIETDPIILDQEYELRFWRWFFVPIYGTDGLYVIIKRSSGSDTLDFIGTGGALKGRGIPGDWFEEVYDLSRYPQGDTIQLRFSFISDDQDVGEGFYLDDVYIGPKLPGVESRLKKEPPPFSIRPSPFTDLLLVSLKEEGGVVSLYNSIGQQVRRIVSKKKLVQIDTQGLPSGVYFLKLETGGETVIEKVVKIR</sequence>
<dbReference type="InterPro" id="IPR001769">
    <property type="entry name" value="Gingipain"/>
</dbReference>
<dbReference type="InterPro" id="IPR029030">
    <property type="entry name" value="Caspase-like_dom_sf"/>
</dbReference>
<evidence type="ECO:0000313" key="4">
    <source>
        <dbReference type="Proteomes" id="UP000268469"/>
    </source>
</evidence>
<dbReference type="Gene3D" id="2.60.40.10">
    <property type="entry name" value="Immunoglobulins"/>
    <property type="match status" value="1"/>
</dbReference>
<dbReference type="EMBL" id="QNBE01000111">
    <property type="protein sequence ID" value="RKX69028.1"/>
    <property type="molecule type" value="Genomic_DNA"/>
</dbReference>
<dbReference type="NCBIfam" id="TIGR04183">
    <property type="entry name" value="Por_Secre_tail"/>
    <property type="match status" value="1"/>
</dbReference>
<proteinExistence type="predicted"/>
<name>A0A660SDZ6_UNCW3</name>
<dbReference type="Gene3D" id="2.60.40.3800">
    <property type="match status" value="1"/>
</dbReference>
<dbReference type="Pfam" id="PF18962">
    <property type="entry name" value="Por_Secre_tail"/>
    <property type="match status" value="1"/>
</dbReference>
<gene>
    <name evidence="3" type="ORF">DRP53_09395</name>
</gene>
<organism evidence="3 4">
    <name type="scientific">candidate division WOR-3 bacterium</name>
    <dbReference type="NCBI Taxonomy" id="2052148"/>
    <lineage>
        <taxon>Bacteria</taxon>
        <taxon>Bacteria division WOR-3</taxon>
    </lineage>
</organism>
<dbReference type="Proteomes" id="UP000268469">
    <property type="component" value="Unassembled WGS sequence"/>
</dbReference>
<feature type="domain" description="Gingipain" evidence="1">
    <location>
        <begin position="174"/>
        <end position="532"/>
    </location>
</feature>
<comment type="caution">
    <text evidence="3">The sequence shown here is derived from an EMBL/GenBank/DDBJ whole genome shotgun (WGS) entry which is preliminary data.</text>
</comment>
<evidence type="ECO:0008006" key="5">
    <source>
        <dbReference type="Google" id="ProtNLM"/>
    </source>
</evidence>
<accession>A0A660SDZ6</accession>
<protein>
    <recommendedName>
        <fullName evidence="5">T9SS type A sorting domain-containing protein</fullName>
    </recommendedName>
</protein>
<dbReference type="GO" id="GO:0008234">
    <property type="term" value="F:cysteine-type peptidase activity"/>
    <property type="evidence" value="ECO:0007669"/>
    <property type="project" value="InterPro"/>
</dbReference>
<dbReference type="InterPro" id="IPR038490">
    <property type="entry name" value="Gingipain_propep_sf"/>
</dbReference>
<feature type="domain" description="Secretion system C-terminal sorting" evidence="2">
    <location>
        <begin position="1025"/>
        <end position="1091"/>
    </location>
</feature>